<evidence type="ECO:0000313" key="1">
    <source>
        <dbReference type="EMBL" id="KZF25001.1"/>
    </source>
</evidence>
<dbReference type="InParanoid" id="A0A165IJZ4"/>
<dbReference type="RefSeq" id="XP_018190556.1">
    <property type="nucleotide sequence ID" value="XM_018334706.1"/>
</dbReference>
<dbReference type="EMBL" id="KV407455">
    <property type="protein sequence ID" value="KZF25001.1"/>
    <property type="molecule type" value="Genomic_DNA"/>
</dbReference>
<gene>
    <name evidence="1" type="ORF">L228DRAFT_265493</name>
</gene>
<dbReference type="AlphaFoldDB" id="A0A165IJZ4"/>
<protein>
    <submittedName>
        <fullName evidence="1">Uncharacterized protein</fullName>
    </submittedName>
</protein>
<reference evidence="1 2" key="1">
    <citation type="journal article" date="2016" name="Fungal Biol.">
        <title>The genome of Xylona heveae provides a window into fungal endophytism.</title>
        <authorList>
            <person name="Gazis R."/>
            <person name="Kuo A."/>
            <person name="Riley R."/>
            <person name="LaButti K."/>
            <person name="Lipzen A."/>
            <person name="Lin J."/>
            <person name="Amirebrahimi M."/>
            <person name="Hesse C.N."/>
            <person name="Spatafora J.W."/>
            <person name="Henrissat B."/>
            <person name="Hainaut M."/>
            <person name="Grigoriev I.V."/>
            <person name="Hibbett D.S."/>
        </authorList>
    </citation>
    <scope>NUCLEOTIDE SEQUENCE [LARGE SCALE GENOMIC DNA]</scope>
    <source>
        <strain evidence="1 2">TC161</strain>
    </source>
</reference>
<proteinExistence type="predicted"/>
<keyword evidence="2" id="KW-1185">Reference proteome</keyword>
<evidence type="ECO:0000313" key="2">
    <source>
        <dbReference type="Proteomes" id="UP000076632"/>
    </source>
</evidence>
<name>A0A165IJZ4_XYLHT</name>
<sequence length="346" mass="39137">MWNLSRPPDPLAAELPASSDVPSNGLWVDPAINCRLMDNPIDNRPRDMVPSTVPISKHDMAGPFSQSPCLVADKEGSTIEVYVLSGLSRPTYHIWTHQQPQLPTRDIYRSRSIALMRPSTAENPSSLSNDVECLLDARTIALQARFAQLIDAPFHNKYLHKLESDEPVTWLNLHHERRLRHTFANYKSYQECSLCCRTKSRQHQGAQSPTCLGNQQGDLFSLEMVEWASLELGTVVPFSGSNVEHCDVSVHLIRPSLPDSDCSLQDMQDPRKSSAHATLAKTRSRSLWEQEVAKIMGRWLSNAFPQRFLRAAEPPYYQCYPRLSDPPIETHAFFQRTVTTTTTNTI</sequence>
<organism evidence="1 2">
    <name type="scientific">Xylona heveae (strain CBS 132557 / TC161)</name>
    <dbReference type="NCBI Taxonomy" id="1328760"/>
    <lineage>
        <taxon>Eukaryota</taxon>
        <taxon>Fungi</taxon>
        <taxon>Dikarya</taxon>
        <taxon>Ascomycota</taxon>
        <taxon>Pezizomycotina</taxon>
        <taxon>Xylonomycetes</taxon>
        <taxon>Xylonales</taxon>
        <taxon>Xylonaceae</taxon>
        <taxon>Xylona</taxon>
    </lineage>
</organism>
<dbReference type="GeneID" id="28899843"/>
<dbReference type="Proteomes" id="UP000076632">
    <property type="component" value="Unassembled WGS sequence"/>
</dbReference>
<accession>A0A165IJZ4</accession>